<feature type="compositionally biased region" description="Basic residues" evidence="3">
    <location>
        <begin position="32"/>
        <end position="42"/>
    </location>
</feature>
<reference evidence="4" key="3">
    <citation type="submission" date="2025-09" db="UniProtKB">
        <authorList>
            <consortium name="Ensembl"/>
        </authorList>
    </citation>
    <scope>IDENTIFICATION</scope>
</reference>
<feature type="compositionally biased region" description="Basic and acidic residues" evidence="3">
    <location>
        <begin position="112"/>
        <end position="126"/>
    </location>
</feature>
<protein>
    <recommendedName>
        <fullName evidence="2">BUD13 homolog</fullName>
    </recommendedName>
</protein>
<feature type="compositionally biased region" description="Low complexity" evidence="3">
    <location>
        <begin position="281"/>
        <end position="299"/>
    </location>
</feature>
<feature type="region of interest" description="Disordered" evidence="3">
    <location>
        <begin position="324"/>
        <end position="383"/>
    </location>
</feature>
<keyword evidence="5" id="KW-1185">Reference proteome</keyword>
<reference evidence="5" key="1">
    <citation type="submission" date="2011-12" db="EMBL/GenBank/DDBJ databases">
        <title>The Draft Genome of Lepisosteus oculatus.</title>
        <authorList>
            <consortium name="The Broad Institute Genome Assembly &amp; Analysis Group"/>
            <consortium name="Computational R&amp;D Group"/>
            <consortium name="and Sequencing Platform"/>
            <person name="Di Palma F."/>
            <person name="Alfoldi J."/>
            <person name="Johnson J."/>
            <person name="Berlin A."/>
            <person name="Gnerre S."/>
            <person name="Jaffe D."/>
            <person name="MacCallum I."/>
            <person name="Young S."/>
            <person name="Walker B.J."/>
            <person name="Lander E.S."/>
            <person name="Lindblad-Toh K."/>
        </authorList>
    </citation>
    <scope>NUCLEOTIDE SEQUENCE [LARGE SCALE GENOMIC DNA]</scope>
</reference>
<evidence type="ECO:0000256" key="2">
    <source>
        <dbReference type="ARBA" id="ARBA00014454"/>
    </source>
</evidence>
<feature type="compositionally biased region" description="Basic and acidic residues" evidence="3">
    <location>
        <begin position="438"/>
        <end position="451"/>
    </location>
</feature>
<dbReference type="PANTHER" id="PTHR31809:SF0">
    <property type="entry name" value="BUD13 HOMOLOG"/>
    <property type="match status" value="1"/>
</dbReference>
<evidence type="ECO:0000256" key="1">
    <source>
        <dbReference type="ARBA" id="ARBA00011069"/>
    </source>
</evidence>
<feature type="compositionally biased region" description="Low complexity" evidence="3">
    <location>
        <begin position="213"/>
        <end position="224"/>
    </location>
</feature>
<dbReference type="Proteomes" id="UP000018468">
    <property type="component" value="Linkage group LG26"/>
</dbReference>
<name>W5MFK8_LEPOC</name>
<proteinExistence type="inferred from homology"/>
<dbReference type="InterPro" id="IPR018609">
    <property type="entry name" value="Bud13"/>
</dbReference>
<feature type="region of interest" description="Disordered" evidence="3">
    <location>
        <begin position="426"/>
        <end position="467"/>
    </location>
</feature>
<feature type="compositionally biased region" description="Acidic residues" evidence="3">
    <location>
        <begin position="67"/>
        <end position="76"/>
    </location>
</feature>
<dbReference type="AlphaFoldDB" id="W5MFK8"/>
<dbReference type="InterPro" id="IPR051112">
    <property type="entry name" value="CWC26_splicing_factor"/>
</dbReference>
<feature type="compositionally biased region" description="Basic and acidic residues" evidence="3">
    <location>
        <begin position="83"/>
        <end position="98"/>
    </location>
</feature>
<dbReference type="Pfam" id="PF09736">
    <property type="entry name" value="Bud13"/>
    <property type="match status" value="1"/>
</dbReference>
<dbReference type="Bgee" id="ENSLOCG00000005915">
    <property type="expression patterns" value="Expressed in ovary and 13 other cell types or tissues"/>
</dbReference>
<reference evidence="4" key="2">
    <citation type="submission" date="2025-08" db="UniProtKB">
        <authorList>
            <consortium name="Ensembl"/>
        </authorList>
    </citation>
    <scope>IDENTIFICATION</scope>
</reference>
<accession>W5MFK8</accession>
<feature type="compositionally biased region" description="Basic and acidic residues" evidence="3">
    <location>
        <begin position="324"/>
        <end position="378"/>
    </location>
</feature>
<feature type="region of interest" description="Disordered" evidence="3">
    <location>
        <begin position="64"/>
        <end position="304"/>
    </location>
</feature>
<dbReference type="HOGENOM" id="CLU_024195_3_1_1"/>
<dbReference type="EMBL" id="AHAT01018458">
    <property type="status" value="NOT_ANNOTATED_CDS"/>
    <property type="molecule type" value="Genomic_DNA"/>
</dbReference>
<comment type="similarity">
    <text evidence="1">Belongs to the CWC26 family.</text>
</comment>
<evidence type="ECO:0000313" key="4">
    <source>
        <dbReference type="Ensembl" id="ENSLOCP00000007167.1"/>
    </source>
</evidence>
<feature type="region of interest" description="Disordered" evidence="3">
    <location>
        <begin position="23"/>
        <end position="50"/>
    </location>
</feature>
<dbReference type="GeneTree" id="ENSGT00390000014500"/>
<dbReference type="PANTHER" id="PTHR31809">
    <property type="entry name" value="BUD13 HOMOLOG"/>
    <property type="match status" value="1"/>
</dbReference>
<organism evidence="4 5">
    <name type="scientific">Lepisosteus oculatus</name>
    <name type="common">Spotted gar</name>
    <dbReference type="NCBI Taxonomy" id="7918"/>
    <lineage>
        <taxon>Eukaryota</taxon>
        <taxon>Metazoa</taxon>
        <taxon>Chordata</taxon>
        <taxon>Craniata</taxon>
        <taxon>Vertebrata</taxon>
        <taxon>Euteleostomi</taxon>
        <taxon>Actinopterygii</taxon>
        <taxon>Neopterygii</taxon>
        <taxon>Holostei</taxon>
        <taxon>Semionotiformes</taxon>
        <taxon>Lepisosteidae</taxon>
        <taxon>Lepisosteus</taxon>
    </lineage>
</organism>
<evidence type="ECO:0000256" key="3">
    <source>
        <dbReference type="SAM" id="MobiDB-lite"/>
    </source>
</evidence>
<evidence type="ECO:0000313" key="5">
    <source>
        <dbReference type="Proteomes" id="UP000018468"/>
    </source>
</evidence>
<sequence>RAVMAASSALASVSKAEYLKRYLSGDGDGKTSKNKKAKKKRPQSTAKGMRIVDDDVDWKQLIKSEEKDDYEEEEEAPVVAEVIDERPEEVKRLEEFRNSKRWKTLGGAASQKRIEETSRKGRHDSPDFSSVKRSRHDSPDLSPQQKGRHDSPDLSPQRKGRHDSPDLSPQRKRRHHSPDFSPSRQKTVPRRALRSHGGSPARTHKKKDKDSSPPRSKSKSAPSTRRAKDSDSDLSPPRRAARRSPDSDLSPPRRRGRGSDSDLSPPRRRPQGGRGSDSDLSPPRRASRHSPSSQRPRVSLLAGQMLSGGAAGLVSLDLLRKEREENRQRDRANQPLEEESRNAETVFRDKSGKRRDIAHEREEQRQKAGEKEEKDRKYAQWGKGLVQAELQKRRVEDALREAQKPLARHVDDADLDRLLREQEREGDPMAGFLRRKKEKELQRMGVKEKPRYKGPLPPPNRFNIMPGYRWDGVDRSNGFEQKRFSRIADKKAVQEMAYKWSVEDM</sequence>
<dbReference type="EMBL" id="AHAT01018457">
    <property type="status" value="NOT_ANNOTATED_CDS"/>
    <property type="molecule type" value="Genomic_DNA"/>
</dbReference>
<dbReference type="Ensembl" id="ENSLOCT00000007175.1">
    <property type="protein sequence ID" value="ENSLOCP00000007167.1"/>
    <property type="gene ID" value="ENSLOCG00000005915.1"/>
</dbReference>